<feature type="transmembrane region" description="Helical" evidence="9">
    <location>
        <begin position="269"/>
        <end position="291"/>
    </location>
</feature>
<dbReference type="InterPro" id="IPR036259">
    <property type="entry name" value="MFS_trans_sf"/>
</dbReference>
<feature type="transmembrane region" description="Helical" evidence="9">
    <location>
        <begin position="58"/>
        <end position="81"/>
    </location>
</feature>
<feature type="transmembrane region" description="Helical" evidence="9">
    <location>
        <begin position="311"/>
        <end position="329"/>
    </location>
</feature>
<dbReference type="NCBIfam" id="TIGR00879">
    <property type="entry name" value="SP"/>
    <property type="match status" value="1"/>
</dbReference>
<keyword evidence="4 9" id="KW-0812">Transmembrane</keyword>
<accession>A0AAN6SW76</accession>
<dbReference type="PRINTS" id="PR00171">
    <property type="entry name" value="SUGRTRNSPORT"/>
</dbReference>
<evidence type="ECO:0000256" key="2">
    <source>
        <dbReference type="ARBA" id="ARBA00010992"/>
    </source>
</evidence>
<dbReference type="InterPro" id="IPR020846">
    <property type="entry name" value="MFS_dom"/>
</dbReference>
<dbReference type="Gene3D" id="1.20.1250.20">
    <property type="entry name" value="MFS general substrate transporter like domains"/>
    <property type="match status" value="1"/>
</dbReference>
<keyword evidence="6 9" id="KW-0472">Membrane</keyword>
<dbReference type="PROSITE" id="PS00217">
    <property type="entry name" value="SUGAR_TRANSPORT_2"/>
    <property type="match status" value="1"/>
</dbReference>
<evidence type="ECO:0000259" key="10">
    <source>
        <dbReference type="PROSITE" id="PS50850"/>
    </source>
</evidence>
<dbReference type="PROSITE" id="PS00216">
    <property type="entry name" value="SUGAR_TRANSPORT_1"/>
    <property type="match status" value="1"/>
</dbReference>
<reference evidence="11" key="2">
    <citation type="submission" date="2023-05" db="EMBL/GenBank/DDBJ databases">
        <authorList>
            <consortium name="Lawrence Berkeley National Laboratory"/>
            <person name="Steindorff A."/>
            <person name="Hensen N."/>
            <person name="Bonometti L."/>
            <person name="Westerberg I."/>
            <person name="Brannstrom I.O."/>
            <person name="Guillou S."/>
            <person name="Cros-Aarteil S."/>
            <person name="Calhoun S."/>
            <person name="Haridas S."/>
            <person name="Kuo A."/>
            <person name="Mondo S."/>
            <person name="Pangilinan J."/>
            <person name="Riley R."/>
            <person name="Labutti K."/>
            <person name="Andreopoulos B."/>
            <person name="Lipzen A."/>
            <person name="Chen C."/>
            <person name="Yanf M."/>
            <person name="Daum C."/>
            <person name="Ng V."/>
            <person name="Clum A."/>
            <person name="Ohm R."/>
            <person name="Martin F."/>
            <person name="Silar P."/>
            <person name="Natvig D."/>
            <person name="Lalanne C."/>
            <person name="Gautier V."/>
            <person name="Ament-Velasquez S.L."/>
            <person name="Kruys A."/>
            <person name="Hutchinson M.I."/>
            <person name="Powell A.J."/>
            <person name="Barry K."/>
            <person name="Miller A.N."/>
            <person name="Grigoriev I.V."/>
            <person name="Debuchy R."/>
            <person name="Gladieux P."/>
            <person name="Thoren M.H."/>
            <person name="Johannesson H."/>
        </authorList>
    </citation>
    <scope>NUCLEOTIDE SEQUENCE</scope>
    <source>
        <strain evidence="11">CBS 757.83</strain>
    </source>
</reference>
<evidence type="ECO:0000313" key="11">
    <source>
        <dbReference type="EMBL" id="KAK4096130.1"/>
    </source>
</evidence>
<evidence type="ECO:0000256" key="6">
    <source>
        <dbReference type="ARBA" id="ARBA00023136"/>
    </source>
</evidence>
<comment type="subcellular location">
    <subcellularLocation>
        <location evidence="1">Membrane</location>
        <topology evidence="1">Multi-pass membrane protein</topology>
    </subcellularLocation>
</comment>
<comment type="caution">
    <text evidence="11">The sequence shown here is derived from an EMBL/GenBank/DDBJ whole genome shotgun (WGS) entry which is preliminary data.</text>
</comment>
<gene>
    <name evidence="11" type="ORF">N658DRAFT_519384</name>
</gene>
<dbReference type="PROSITE" id="PS50850">
    <property type="entry name" value="MFS"/>
    <property type="match status" value="1"/>
</dbReference>
<feature type="domain" description="Major facilitator superfamily (MFS) profile" evidence="10">
    <location>
        <begin position="10"/>
        <end position="473"/>
    </location>
</feature>
<feature type="transmembrane region" description="Helical" evidence="9">
    <location>
        <begin position="93"/>
        <end position="113"/>
    </location>
</feature>
<keyword evidence="7" id="KW-0325">Glycoprotein</keyword>
<dbReference type="PANTHER" id="PTHR48022">
    <property type="entry name" value="PLASTIDIC GLUCOSE TRANSPORTER 4"/>
    <property type="match status" value="1"/>
</dbReference>
<dbReference type="InterPro" id="IPR005828">
    <property type="entry name" value="MFS_sugar_transport-like"/>
</dbReference>
<feature type="transmembrane region" description="Helical" evidence="9">
    <location>
        <begin position="12"/>
        <end position="38"/>
    </location>
</feature>
<reference evidence="11" key="1">
    <citation type="journal article" date="2023" name="Mol. Phylogenet. Evol.">
        <title>Genome-scale phylogeny and comparative genomics of the fungal order Sordariales.</title>
        <authorList>
            <person name="Hensen N."/>
            <person name="Bonometti L."/>
            <person name="Westerberg I."/>
            <person name="Brannstrom I.O."/>
            <person name="Guillou S."/>
            <person name="Cros-Aarteil S."/>
            <person name="Calhoun S."/>
            <person name="Haridas S."/>
            <person name="Kuo A."/>
            <person name="Mondo S."/>
            <person name="Pangilinan J."/>
            <person name="Riley R."/>
            <person name="LaButti K."/>
            <person name="Andreopoulos B."/>
            <person name="Lipzen A."/>
            <person name="Chen C."/>
            <person name="Yan M."/>
            <person name="Daum C."/>
            <person name="Ng V."/>
            <person name="Clum A."/>
            <person name="Steindorff A."/>
            <person name="Ohm R.A."/>
            <person name="Martin F."/>
            <person name="Silar P."/>
            <person name="Natvig D.O."/>
            <person name="Lalanne C."/>
            <person name="Gautier V."/>
            <person name="Ament-Velasquez S.L."/>
            <person name="Kruys A."/>
            <person name="Hutchinson M.I."/>
            <person name="Powell A.J."/>
            <person name="Barry K."/>
            <person name="Miller A.N."/>
            <person name="Grigoriev I.V."/>
            <person name="Debuchy R."/>
            <person name="Gladieux P."/>
            <person name="Hiltunen Thoren M."/>
            <person name="Johannesson H."/>
        </authorList>
    </citation>
    <scope>NUCLEOTIDE SEQUENCE</scope>
    <source>
        <strain evidence="11">CBS 757.83</strain>
    </source>
</reference>
<evidence type="ECO:0000256" key="7">
    <source>
        <dbReference type="ARBA" id="ARBA00023180"/>
    </source>
</evidence>
<keyword evidence="5 9" id="KW-1133">Transmembrane helix</keyword>
<organism evidence="11 12">
    <name type="scientific">Parathielavia hyrcaniae</name>
    <dbReference type="NCBI Taxonomy" id="113614"/>
    <lineage>
        <taxon>Eukaryota</taxon>
        <taxon>Fungi</taxon>
        <taxon>Dikarya</taxon>
        <taxon>Ascomycota</taxon>
        <taxon>Pezizomycotina</taxon>
        <taxon>Sordariomycetes</taxon>
        <taxon>Sordariomycetidae</taxon>
        <taxon>Sordariales</taxon>
        <taxon>Chaetomiaceae</taxon>
        <taxon>Parathielavia</taxon>
    </lineage>
</organism>
<evidence type="ECO:0000256" key="5">
    <source>
        <dbReference type="ARBA" id="ARBA00022989"/>
    </source>
</evidence>
<dbReference type="SUPFAM" id="SSF103473">
    <property type="entry name" value="MFS general substrate transporter"/>
    <property type="match status" value="1"/>
</dbReference>
<protein>
    <submittedName>
        <fullName evidence="11">General substrate transporter</fullName>
    </submittedName>
</protein>
<evidence type="ECO:0000256" key="1">
    <source>
        <dbReference type="ARBA" id="ARBA00004141"/>
    </source>
</evidence>
<dbReference type="EMBL" id="MU863737">
    <property type="protein sequence ID" value="KAK4096130.1"/>
    <property type="molecule type" value="Genomic_DNA"/>
</dbReference>
<dbReference type="GO" id="GO:0016020">
    <property type="term" value="C:membrane"/>
    <property type="evidence" value="ECO:0007669"/>
    <property type="project" value="UniProtKB-SubCell"/>
</dbReference>
<feature type="transmembrane region" description="Helical" evidence="9">
    <location>
        <begin position="420"/>
        <end position="439"/>
    </location>
</feature>
<name>A0AAN6SW76_9PEZI</name>
<evidence type="ECO:0000256" key="9">
    <source>
        <dbReference type="SAM" id="Phobius"/>
    </source>
</evidence>
<proteinExistence type="inferred from homology"/>
<evidence type="ECO:0000313" key="12">
    <source>
        <dbReference type="Proteomes" id="UP001305647"/>
    </source>
</evidence>
<dbReference type="InterPro" id="IPR005829">
    <property type="entry name" value="Sugar_transporter_CS"/>
</dbReference>
<evidence type="ECO:0000256" key="4">
    <source>
        <dbReference type="ARBA" id="ARBA00022692"/>
    </source>
</evidence>
<keyword evidence="3 8" id="KW-0813">Transport</keyword>
<comment type="similarity">
    <text evidence="2 8">Belongs to the major facilitator superfamily. Sugar transporter (TC 2.A.1.1) family.</text>
</comment>
<keyword evidence="12" id="KW-1185">Reference proteome</keyword>
<feature type="transmembrane region" description="Helical" evidence="9">
    <location>
        <begin position="156"/>
        <end position="175"/>
    </location>
</feature>
<feature type="transmembrane region" description="Helical" evidence="9">
    <location>
        <begin position="451"/>
        <end position="469"/>
    </location>
</feature>
<dbReference type="PANTHER" id="PTHR48022:SF7">
    <property type="entry name" value="MAJOR FACILITATOR SUPERFAMILY (MFS) PROFILE DOMAIN-CONTAINING PROTEIN-RELATED"/>
    <property type="match status" value="1"/>
</dbReference>
<dbReference type="InterPro" id="IPR003663">
    <property type="entry name" value="Sugar/inositol_transpt"/>
</dbReference>
<dbReference type="FunFam" id="1.20.1250.20:FF:000026">
    <property type="entry name" value="MFS quinate transporter QutD"/>
    <property type="match status" value="1"/>
</dbReference>
<evidence type="ECO:0000256" key="8">
    <source>
        <dbReference type="RuleBase" id="RU003346"/>
    </source>
</evidence>
<evidence type="ECO:0000256" key="3">
    <source>
        <dbReference type="ARBA" id="ARBA00022448"/>
    </source>
</evidence>
<sequence length="549" mass="60611">MPANGRVWRIATLAVIGGALFGFDITSMSAIISTQPYLCQFNQRGFDDDGRCLGPSSTLQGLIVAIMPLGSLFGALFSGWLSDRSGRKKSVMGGSLIWIVGSILVCAAVNSGMLMAGRFVNGLSVGICSAQVPVYITEVSPPTMRGTLVSLQQWAITWGILIMYFICYGCSFIEGTASFRVPWGLQMIPAVCLFAGLWREPESPRWLFKKDRQAEARQVLALLHSHGNLSAPFVQREFQEIQKVVEEERQYANISWLELFAPRMLNRTLIGVFTQIWSQLTGMNVMMYYITYVFTMAGLSRPGSNAVLLPSGIQFVINVVMTVPALLWLDRWGRRRTLLAGAALMCFWLSINASLFARYSRTPEPGEFTSASESMAVSGQPAKAIVVSTFLFVASYAPTWGPVSWTYPPELYPLRLRGKAVALATASNWAFNFALAYFVPVALETITWKVYVIFAVFCACMFLHVFLAFPETANKTLEEVEDIFDDTKPGAIKYIGTPAWKTRNNRAAMLLQEYADEESAVDIVEVDSGNTIGAVVHVQPLKPSNESAP</sequence>
<dbReference type="InterPro" id="IPR050360">
    <property type="entry name" value="MFS_Sugar_Transporters"/>
</dbReference>
<dbReference type="CDD" id="cd17356">
    <property type="entry name" value="MFS_HXT"/>
    <property type="match status" value="1"/>
</dbReference>
<dbReference type="Proteomes" id="UP001305647">
    <property type="component" value="Unassembled WGS sequence"/>
</dbReference>
<dbReference type="AlphaFoldDB" id="A0AAN6SW76"/>
<dbReference type="Pfam" id="PF00083">
    <property type="entry name" value="Sugar_tr"/>
    <property type="match status" value="1"/>
</dbReference>
<dbReference type="GO" id="GO:0005351">
    <property type="term" value="F:carbohydrate:proton symporter activity"/>
    <property type="evidence" value="ECO:0007669"/>
    <property type="project" value="TreeGrafter"/>
</dbReference>
<feature type="transmembrane region" description="Helical" evidence="9">
    <location>
        <begin position="380"/>
        <end position="399"/>
    </location>
</feature>